<comment type="caution">
    <text evidence="1">The sequence shown here is derived from an EMBL/GenBank/DDBJ whole genome shotgun (WGS) entry which is preliminary data.</text>
</comment>
<gene>
    <name evidence="1" type="ORF">MRB53_020989</name>
</gene>
<evidence type="ECO:0000313" key="1">
    <source>
        <dbReference type="EMBL" id="KAJ8627682.1"/>
    </source>
</evidence>
<sequence>MVDNTCSAQLEERMQNLQASHAALQETSEQHGALLVEVLQRLNEMRDSQKEQEGSSGHSRGPGPFFGNNGGIHTRSMKLEFPRFNGKHLSGWLFKAKQYFAYHQEGEFTAISMPIPSWLAKVREENQLDPYFKQLKDRMAEGLLDVRKYTFHNEDEKALDDGAATSNNDCGDEVLLRRREIYLFSGLRDLCCDDDDGRNPSKAGATVFITVCL</sequence>
<dbReference type="Proteomes" id="UP001234297">
    <property type="component" value="Chromosome 6"/>
</dbReference>
<keyword evidence="2" id="KW-1185">Reference proteome</keyword>
<dbReference type="EMBL" id="CM056814">
    <property type="protein sequence ID" value="KAJ8627682.1"/>
    <property type="molecule type" value="Genomic_DNA"/>
</dbReference>
<accession>A0ACC2L2U6</accession>
<proteinExistence type="predicted"/>
<organism evidence="1 2">
    <name type="scientific">Persea americana</name>
    <name type="common">Avocado</name>
    <dbReference type="NCBI Taxonomy" id="3435"/>
    <lineage>
        <taxon>Eukaryota</taxon>
        <taxon>Viridiplantae</taxon>
        <taxon>Streptophyta</taxon>
        <taxon>Embryophyta</taxon>
        <taxon>Tracheophyta</taxon>
        <taxon>Spermatophyta</taxon>
        <taxon>Magnoliopsida</taxon>
        <taxon>Magnoliidae</taxon>
        <taxon>Laurales</taxon>
        <taxon>Lauraceae</taxon>
        <taxon>Persea</taxon>
    </lineage>
</organism>
<evidence type="ECO:0000313" key="2">
    <source>
        <dbReference type="Proteomes" id="UP001234297"/>
    </source>
</evidence>
<reference evidence="1 2" key="1">
    <citation type="journal article" date="2022" name="Hortic Res">
        <title>A haplotype resolved chromosomal level avocado genome allows analysis of novel avocado genes.</title>
        <authorList>
            <person name="Nath O."/>
            <person name="Fletcher S.J."/>
            <person name="Hayward A."/>
            <person name="Shaw L.M."/>
            <person name="Masouleh A.K."/>
            <person name="Furtado A."/>
            <person name="Henry R.J."/>
            <person name="Mitter N."/>
        </authorList>
    </citation>
    <scope>NUCLEOTIDE SEQUENCE [LARGE SCALE GENOMIC DNA]</scope>
    <source>
        <strain evidence="2">cv. Hass</strain>
    </source>
</reference>
<protein>
    <submittedName>
        <fullName evidence="1">Uncharacterized protein</fullName>
    </submittedName>
</protein>
<name>A0ACC2L2U6_PERAE</name>